<feature type="region of interest" description="Disordered" evidence="1">
    <location>
        <begin position="1"/>
        <end position="31"/>
    </location>
</feature>
<dbReference type="Proteomes" id="UP000547510">
    <property type="component" value="Unassembled WGS sequence"/>
</dbReference>
<dbReference type="AlphaFoldDB" id="A0A841CI76"/>
<comment type="caution">
    <text evidence="2">The sequence shown here is derived from an EMBL/GenBank/DDBJ whole genome shotgun (WGS) entry which is preliminary data.</text>
</comment>
<evidence type="ECO:0000313" key="2">
    <source>
        <dbReference type="EMBL" id="MBB5956999.1"/>
    </source>
</evidence>
<accession>A0A841CI76</accession>
<dbReference type="RefSeq" id="WP_184691765.1">
    <property type="nucleotide sequence ID" value="NZ_JACHJN010000005.1"/>
</dbReference>
<reference evidence="2 3" key="1">
    <citation type="submission" date="2020-08" db="EMBL/GenBank/DDBJ databases">
        <title>Genomic Encyclopedia of Type Strains, Phase III (KMG-III): the genomes of soil and plant-associated and newly described type strains.</title>
        <authorList>
            <person name="Whitman W."/>
        </authorList>
    </citation>
    <scope>NUCLEOTIDE SEQUENCE [LARGE SCALE GENOMIC DNA]</scope>
    <source>
        <strain evidence="2 3">CECT 8640</strain>
    </source>
</reference>
<name>A0A841CI76_9PSEU</name>
<evidence type="ECO:0000256" key="1">
    <source>
        <dbReference type="SAM" id="MobiDB-lite"/>
    </source>
</evidence>
<proteinExistence type="predicted"/>
<protein>
    <submittedName>
        <fullName evidence="2">Uncharacterized protein</fullName>
    </submittedName>
</protein>
<gene>
    <name evidence="2" type="ORF">FHS29_003592</name>
</gene>
<organism evidence="2 3">
    <name type="scientific">Saccharothrix tamanrassetensis</name>
    <dbReference type="NCBI Taxonomy" id="1051531"/>
    <lineage>
        <taxon>Bacteria</taxon>
        <taxon>Bacillati</taxon>
        <taxon>Actinomycetota</taxon>
        <taxon>Actinomycetes</taxon>
        <taxon>Pseudonocardiales</taxon>
        <taxon>Pseudonocardiaceae</taxon>
        <taxon>Saccharothrix</taxon>
    </lineage>
</organism>
<evidence type="ECO:0000313" key="3">
    <source>
        <dbReference type="Proteomes" id="UP000547510"/>
    </source>
</evidence>
<keyword evidence="3" id="KW-1185">Reference proteome</keyword>
<dbReference type="EMBL" id="JACHJN010000005">
    <property type="protein sequence ID" value="MBB5956999.1"/>
    <property type="molecule type" value="Genomic_DNA"/>
</dbReference>
<sequence>MTARIDLPGRSGPATGPASRPAEVSPTEVRSTLARFDGACGRVDMSEGRR</sequence>